<keyword evidence="4" id="KW-0658">Purine biosynthesis</keyword>
<protein>
    <recommendedName>
        <fullName evidence="2">phosphoribosylglycinamide formyltransferase 1</fullName>
        <ecNumber evidence="2">2.1.2.2</ecNumber>
    </recommendedName>
</protein>
<evidence type="ECO:0000256" key="1">
    <source>
        <dbReference type="ARBA" id="ARBA00005054"/>
    </source>
</evidence>
<dbReference type="GO" id="GO:0005737">
    <property type="term" value="C:cytoplasm"/>
    <property type="evidence" value="ECO:0007669"/>
    <property type="project" value="TreeGrafter"/>
</dbReference>
<dbReference type="PANTHER" id="PTHR43369:SF2">
    <property type="entry name" value="PHOSPHORIBOSYLGLYCINAMIDE FORMYLTRANSFERASE"/>
    <property type="match status" value="1"/>
</dbReference>
<dbReference type="InterPro" id="IPR036477">
    <property type="entry name" value="Formyl_transf_N_sf"/>
</dbReference>
<evidence type="ECO:0000256" key="4">
    <source>
        <dbReference type="ARBA" id="ARBA00022755"/>
    </source>
</evidence>
<dbReference type="InterPro" id="IPR002376">
    <property type="entry name" value="Formyl_transf_N"/>
</dbReference>
<dbReference type="Gene3D" id="3.40.50.170">
    <property type="entry name" value="Formyl transferase, N-terminal domain"/>
    <property type="match status" value="1"/>
</dbReference>
<dbReference type="EC" id="2.1.2.2" evidence="2"/>
<dbReference type="GO" id="GO:0004644">
    <property type="term" value="F:phosphoribosylglycinamide formyltransferase activity"/>
    <property type="evidence" value="ECO:0007669"/>
    <property type="project" value="UniProtKB-EC"/>
</dbReference>
<comment type="pathway">
    <text evidence="1">Purine metabolism; IMP biosynthesis via de novo pathway; N(2)-formyl-N(1)-(5-phospho-D-ribosyl)glycinamide from N(1)-(5-phospho-D-ribosyl)glycinamide (10-formyl THF route): step 1/1.</text>
</comment>
<dbReference type="GO" id="GO:0006189">
    <property type="term" value="P:'de novo' IMP biosynthetic process"/>
    <property type="evidence" value="ECO:0007669"/>
    <property type="project" value="TreeGrafter"/>
</dbReference>
<sequence>MTYKIGWFSTGRDKAARDLLRVVQKSIDEGKIRNARIAFVFSNRQRGENRESDRFFQLVEKLGLNLICFSSRKFDPDLRKKKIGSWRLLYDEEIMKRIDKFGVDLIVLAGYMLILGEKICRRYPIINLHPALPNGPKGTWQQVIWNLIEEEAEQTGAMIHLVTPELDAGPPLTYCSFPIRGGKFDILWQKMREKLKEKTLREIKEKEGEEEPLFKEIRKEEARRELPLIVHTLKLLSEGKIRIGKGRVEEGGLCVNEEVEEEIKSDETGEPGL</sequence>
<dbReference type="SUPFAM" id="SSF53328">
    <property type="entry name" value="Formyltransferase"/>
    <property type="match status" value="1"/>
</dbReference>
<evidence type="ECO:0000259" key="5">
    <source>
        <dbReference type="Pfam" id="PF00551"/>
    </source>
</evidence>
<name>A0A497E388_UNCAE</name>
<keyword evidence="3 6" id="KW-0808">Transferase</keyword>
<gene>
    <name evidence="6" type="ORF">DRJ00_05810</name>
</gene>
<dbReference type="EMBL" id="QMPZ01000083">
    <property type="protein sequence ID" value="RLE08703.1"/>
    <property type="molecule type" value="Genomic_DNA"/>
</dbReference>
<reference evidence="6 7" key="1">
    <citation type="submission" date="2018-06" db="EMBL/GenBank/DDBJ databases">
        <title>Extensive metabolic versatility and redundancy in microbially diverse, dynamic hydrothermal sediments.</title>
        <authorList>
            <person name="Dombrowski N."/>
            <person name="Teske A."/>
            <person name="Baker B.J."/>
        </authorList>
    </citation>
    <scope>NUCLEOTIDE SEQUENCE [LARGE SCALE GENOMIC DNA]</scope>
    <source>
        <strain evidence="6">B47_G16</strain>
    </source>
</reference>
<organism evidence="6 7">
    <name type="scientific">Aerophobetes bacterium</name>
    <dbReference type="NCBI Taxonomy" id="2030807"/>
    <lineage>
        <taxon>Bacteria</taxon>
        <taxon>Candidatus Aerophobota</taxon>
    </lineage>
</organism>
<feature type="domain" description="Formyl transferase N-terminal" evidence="5">
    <location>
        <begin position="33"/>
        <end position="179"/>
    </location>
</feature>
<evidence type="ECO:0000313" key="6">
    <source>
        <dbReference type="EMBL" id="RLE08703.1"/>
    </source>
</evidence>
<evidence type="ECO:0000256" key="3">
    <source>
        <dbReference type="ARBA" id="ARBA00022679"/>
    </source>
</evidence>
<evidence type="ECO:0000313" key="7">
    <source>
        <dbReference type="Proteomes" id="UP000279422"/>
    </source>
</evidence>
<dbReference type="AlphaFoldDB" id="A0A497E388"/>
<dbReference type="Pfam" id="PF00551">
    <property type="entry name" value="Formyl_trans_N"/>
    <property type="match status" value="1"/>
</dbReference>
<comment type="caution">
    <text evidence="6">The sequence shown here is derived from an EMBL/GenBank/DDBJ whole genome shotgun (WGS) entry which is preliminary data.</text>
</comment>
<dbReference type="PANTHER" id="PTHR43369">
    <property type="entry name" value="PHOSPHORIBOSYLGLYCINAMIDE FORMYLTRANSFERASE"/>
    <property type="match status" value="1"/>
</dbReference>
<accession>A0A497E388</accession>
<evidence type="ECO:0000256" key="2">
    <source>
        <dbReference type="ARBA" id="ARBA00012254"/>
    </source>
</evidence>
<dbReference type="Proteomes" id="UP000279422">
    <property type="component" value="Unassembled WGS sequence"/>
</dbReference>
<proteinExistence type="predicted"/>